<dbReference type="Gene3D" id="3.30.420.10">
    <property type="entry name" value="Ribonuclease H-like superfamily/Ribonuclease H"/>
    <property type="match status" value="1"/>
</dbReference>
<evidence type="ECO:0000256" key="1">
    <source>
        <dbReference type="ARBA" id="ARBA00023172"/>
    </source>
</evidence>
<proteinExistence type="predicted"/>
<dbReference type="OrthoDB" id="9803231at2"/>
<dbReference type="EMBL" id="CP011390">
    <property type="protein sequence ID" value="ANE52200.1"/>
    <property type="molecule type" value="Genomic_DNA"/>
</dbReference>
<dbReference type="GO" id="GO:0005829">
    <property type="term" value="C:cytosol"/>
    <property type="evidence" value="ECO:0007669"/>
    <property type="project" value="TreeGrafter"/>
</dbReference>
<dbReference type="Proteomes" id="UP000077177">
    <property type="component" value="Chromosome"/>
</dbReference>
<dbReference type="KEGG" id="fla:SY85_18600"/>
<dbReference type="GO" id="GO:0003676">
    <property type="term" value="F:nucleic acid binding"/>
    <property type="evidence" value="ECO:0007669"/>
    <property type="project" value="InterPro"/>
</dbReference>
<dbReference type="PROSITE" id="PS50994">
    <property type="entry name" value="INTEGRASE"/>
    <property type="match status" value="1"/>
</dbReference>
<keyword evidence="1" id="KW-0233">DNA recombination</keyword>
<keyword evidence="5" id="KW-1185">Reference proteome</keyword>
<evidence type="ECO:0000313" key="4">
    <source>
        <dbReference type="EMBL" id="ANE52347.1"/>
    </source>
</evidence>
<dbReference type="InterPro" id="IPR051917">
    <property type="entry name" value="Transposase-Integrase"/>
</dbReference>
<dbReference type="InterPro" id="IPR001584">
    <property type="entry name" value="Integrase_cat-core"/>
</dbReference>
<dbReference type="Pfam" id="PF13936">
    <property type="entry name" value="HTH_38"/>
    <property type="match status" value="1"/>
</dbReference>
<organism evidence="3 5">
    <name type="scientific">Flavisolibacter tropicus</name>
    <dbReference type="NCBI Taxonomy" id="1492898"/>
    <lineage>
        <taxon>Bacteria</taxon>
        <taxon>Pseudomonadati</taxon>
        <taxon>Bacteroidota</taxon>
        <taxon>Chitinophagia</taxon>
        <taxon>Chitinophagales</taxon>
        <taxon>Chitinophagaceae</taxon>
        <taxon>Flavisolibacter</taxon>
    </lineage>
</organism>
<evidence type="ECO:0000313" key="3">
    <source>
        <dbReference type="EMBL" id="ANE52200.1"/>
    </source>
</evidence>
<dbReference type="AlphaFoldDB" id="A0A172TYS6"/>
<dbReference type="SUPFAM" id="SSF53098">
    <property type="entry name" value="Ribonuclease H-like"/>
    <property type="match status" value="1"/>
</dbReference>
<dbReference type="GO" id="GO:0015074">
    <property type="term" value="P:DNA integration"/>
    <property type="evidence" value="ECO:0007669"/>
    <property type="project" value="InterPro"/>
</dbReference>
<dbReference type="EMBL" id="CP011390">
    <property type="protein sequence ID" value="ANE52347.1"/>
    <property type="molecule type" value="Genomic_DNA"/>
</dbReference>
<dbReference type="NCBIfam" id="NF033563">
    <property type="entry name" value="transpos_IS30"/>
    <property type="match status" value="1"/>
</dbReference>
<protein>
    <recommendedName>
        <fullName evidence="2">Integrase catalytic domain-containing protein</fullName>
    </recommendedName>
</protein>
<gene>
    <name evidence="3" type="ORF">SY85_18600</name>
    <name evidence="4" type="ORF">SY85_19520</name>
</gene>
<dbReference type="GO" id="GO:0032196">
    <property type="term" value="P:transposition"/>
    <property type="evidence" value="ECO:0007669"/>
    <property type="project" value="TreeGrafter"/>
</dbReference>
<name>A0A172TYS6_9BACT</name>
<dbReference type="STRING" id="1492898.SY85_18600"/>
<dbReference type="InterPro" id="IPR053392">
    <property type="entry name" value="Transposase_IS30-like"/>
</dbReference>
<reference evidence="5" key="1">
    <citation type="submission" date="2015-01" db="EMBL/GenBank/DDBJ databases">
        <title>Flavisolibacter sp./LCS9/ whole genome sequencing.</title>
        <authorList>
            <person name="Kim M.K."/>
            <person name="Srinivasan S."/>
            <person name="Lee J.-J."/>
        </authorList>
    </citation>
    <scope>NUCLEOTIDE SEQUENCE [LARGE SCALE GENOMIC DNA]</scope>
    <source>
        <strain evidence="5">LCS9</strain>
    </source>
</reference>
<dbReference type="KEGG" id="fla:SY85_19520"/>
<dbReference type="GO" id="GO:0004803">
    <property type="term" value="F:transposase activity"/>
    <property type="evidence" value="ECO:0007669"/>
    <property type="project" value="TreeGrafter"/>
</dbReference>
<dbReference type="Gene3D" id="1.10.10.60">
    <property type="entry name" value="Homeodomain-like"/>
    <property type="match status" value="1"/>
</dbReference>
<dbReference type="InterPro" id="IPR025246">
    <property type="entry name" value="IS30-like_HTH"/>
</dbReference>
<dbReference type="PANTHER" id="PTHR10948:SF23">
    <property type="entry name" value="TRANSPOSASE INSI FOR INSERTION SEQUENCE ELEMENT IS30A-RELATED"/>
    <property type="match status" value="1"/>
</dbReference>
<evidence type="ECO:0000313" key="5">
    <source>
        <dbReference type="Proteomes" id="UP000077177"/>
    </source>
</evidence>
<accession>A0A172TYS6</accession>
<reference evidence="3 5" key="2">
    <citation type="journal article" date="2016" name="Int. J. Syst. Evol. Microbiol.">
        <title>Flavisolibacter tropicus sp. nov., isolated from tropical soil.</title>
        <authorList>
            <person name="Lee J.J."/>
            <person name="Kang M.S."/>
            <person name="Kim G.S."/>
            <person name="Lee C.S."/>
            <person name="Lim S."/>
            <person name="Lee J."/>
            <person name="Roh S.H."/>
            <person name="Kang H."/>
            <person name="Ha J.M."/>
            <person name="Bae S."/>
            <person name="Jung H.Y."/>
            <person name="Kim M.K."/>
        </authorList>
    </citation>
    <scope>NUCLEOTIDE SEQUENCE [LARGE SCALE GENOMIC DNA]</scope>
    <source>
        <strain evidence="3 5">LCS9</strain>
    </source>
</reference>
<dbReference type="InterPro" id="IPR012337">
    <property type="entry name" value="RNaseH-like_sf"/>
</dbReference>
<dbReference type="RefSeq" id="WP_066406439.1">
    <property type="nucleotide sequence ID" value="NZ_CP011390.1"/>
</dbReference>
<dbReference type="GO" id="GO:0006310">
    <property type="term" value="P:DNA recombination"/>
    <property type="evidence" value="ECO:0007669"/>
    <property type="project" value="UniProtKB-KW"/>
</dbReference>
<dbReference type="PANTHER" id="PTHR10948">
    <property type="entry name" value="TRANSPOSASE"/>
    <property type="match status" value="1"/>
</dbReference>
<evidence type="ECO:0000259" key="2">
    <source>
        <dbReference type="PROSITE" id="PS50994"/>
    </source>
</evidence>
<feature type="domain" description="Integrase catalytic" evidence="2">
    <location>
        <begin position="167"/>
        <end position="319"/>
    </location>
</feature>
<dbReference type="InterPro" id="IPR036397">
    <property type="entry name" value="RNaseH_sf"/>
</dbReference>
<sequence length="319" mass="37654">MDKVRSFNQLGQDERTQIEVLLQQGLSFSAIALVLNRSVSTICREVKRNRVGKAKYLGQVAERRCRLRHRQKKKHELFSASMKAFVFAQLKTKRLSPELIAVEGKKHFCGFVSAEWIYQWIWQMKFSKSRKDQCYQQLYRYLRHAARKRKRGNKRKMRGNIIDRRWIELRPKRAAQRSQKGHLECDIMLGKNRKPGLLVVLDRKTRKTWIRHLKNKDSVYVIGKIKRIVQSCGAKTITFDNDQSFALHYKLKVPTFFTHPYSSQEKGSVENRIGLIRMFFPKQTDFSLVSQAAVKKVEDLINNRPLRMFGYQTPNQLHL</sequence>